<evidence type="ECO:0000313" key="3">
    <source>
        <dbReference type="Proteomes" id="UP001211015"/>
    </source>
</evidence>
<dbReference type="EMBL" id="JAQMLV010000010">
    <property type="protein sequence ID" value="MDB8745091.1"/>
    <property type="molecule type" value="Genomic_DNA"/>
</dbReference>
<evidence type="ECO:0008006" key="4">
    <source>
        <dbReference type="Google" id="ProtNLM"/>
    </source>
</evidence>
<dbReference type="AlphaFoldDB" id="A0AAW6E7R3"/>
<dbReference type="EMBL" id="JANGCN010000016">
    <property type="protein sequence ID" value="MCQ5153287.1"/>
    <property type="molecule type" value="Genomic_DNA"/>
</dbReference>
<organism evidence="2 3">
    <name type="scientific">Ruminococcus bicirculans</name>
    <name type="common">ex Wegman et al. 2014</name>
    <dbReference type="NCBI Taxonomy" id="1160721"/>
    <lineage>
        <taxon>Bacteria</taxon>
        <taxon>Bacillati</taxon>
        <taxon>Bacillota</taxon>
        <taxon>Clostridia</taxon>
        <taxon>Eubacteriales</taxon>
        <taxon>Oscillospiraceae</taxon>
        <taxon>Ruminococcus</taxon>
    </lineage>
</organism>
<dbReference type="Proteomes" id="UP001206236">
    <property type="component" value="Unassembled WGS sequence"/>
</dbReference>
<sequence>MTTNNQMGTCALCGKENIQLMQSHLIPKAVYKRIKTFKNSRFREMDDIQKIYQDGEKKPMLCHDCEEFFSKYERDFCNTFLDKYTADKLIPSTITQNINFYLLTVSWRILYDDLYVYDSFKERSERTAFERLEYKIRRYLNSTHSPQQQELIDQQLITNYANGEPQSFGEAIAFIENIQKLQLPEDISEIKNYIFSLCELGYTAPQIELLSHCVTGYSFSTTTKQHYCVITSYLGWIFLTVYQPKRYIQISLDTTPYDKSITDIVKEETNYIIQNIVQKSITVQKQLDETGLREKIKKRYSSQ</sequence>
<gene>
    <name evidence="1" type="ORF">NE632_08180</name>
    <name evidence="2" type="ORF">PNU62_08700</name>
</gene>
<reference evidence="1" key="1">
    <citation type="submission" date="2022-06" db="EMBL/GenBank/DDBJ databases">
        <title>Isolation of gut microbiota from human fecal samples.</title>
        <authorList>
            <person name="Pamer E.G."/>
            <person name="Barat B."/>
            <person name="Waligurski E."/>
            <person name="Medina S."/>
            <person name="Paddock L."/>
            <person name="Mostad J."/>
        </authorList>
    </citation>
    <scope>NUCLEOTIDE SEQUENCE</scope>
    <source>
        <strain evidence="1">DFI.5.57</strain>
    </source>
</reference>
<name>A0AAW6E7R3_9FIRM</name>
<protein>
    <recommendedName>
        <fullName evidence="4">HNH endonuclease</fullName>
    </recommendedName>
</protein>
<accession>A0AAW6E7R3</accession>
<comment type="caution">
    <text evidence="2">The sequence shown here is derived from an EMBL/GenBank/DDBJ whole genome shotgun (WGS) entry which is preliminary data.</text>
</comment>
<evidence type="ECO:0000313" key="2">
    <source>
        <dbReference type="EMBL" id="MDB8745091.1"/>
    </source>
</evidence>
<dbReference type="RefSeq" id="WP_177523398.1">
    <property type="nucleotide sequence ID" value="NZ_JADNGL010000012.1"/>
</dbReference>
<reference evidence="2" key="2">
    <citation type="submission" date="2023-01" db="EMBL/GenBank/DDBJ databases">
        <title>Human gut microbiome strain richness.</title>
        <authorList>
            <person name="Chen-Liaw A."/>
        </authorList>
    </citation>
    <scope>NUCLEOTIDE SEQUENCE</scope>
    <source>
        <strain evidence="2">1001275st1_F4_1001275B_160808</strain>
    </source>
</reference>
<evidence type="ECO:0000313" key="1">
    <source>
        <dbReference type="EMBL" id="MCQ5153287.1"/>
    </source>
</evidence>
<dbReference type="Proteomes" id="UP001211015">
    <property type="component" value="Unassembled WGS sequence"/>
</dbReference>
<proteinExistence type="predicted"/>